<proteinExistence type="predicted"/>
<organism evidence="1 2">
    <name type="scientific">Scleromatobacter humisilvae</name>
    <dbReference type="NCBI Taxonomy" id="2897159"/>
    <lineage>
        <taxon>Bacteria</taxon>
        <taxon>Pseudomonadati</taxon>
        <taxon>Pseudomonadota</taxon>
        <taxon>Betaproteobacteria</taxon>
        <taxon>Burkholderiales</taxon>
        <taxon>Sphaerotilaceae</taxon>
        <taxon>Scleromatobacter</taxon>
    </lineage>
</organism>
<comment type="caution">
    <text evidence="1">The sequence shown here is derived from an EMBL/GenBank/DDBJ whole genome shotgun (WGS) entry which is preliminary data.</text>
</comment>
<evidence type="ECO:0000313" key="2">
    <source>
        <dbReference type="Proteomes" id="UP001139353"/>
    </source>
</evidence>
<dbReference type="AlphaFoldDB" id="A0A9X1YNW9"/>
<sequence>LIFKELARQTVVCVVVLLSAQKRNYDLLLKPCQAVRLRFVFADCLSAFALVALAIKFKS</sequence>
<protein>
    <submittedName>
        <fullName evidence="1">Uncharacterized protein</fullName>
    </submittedName>
</protein>
<feature type="non-terminal residue" evidence="1">
    <location>
        <position position="1"/>
    </location>
</feature>
<evidence type="ECO:0000313" key="1">
    <source>
        <dbReference type="EMBL" id="MCK9688258.1"/>
    </source>
</evidence>
<gene>
    <name evidence="1" type="ORF">LPC04_21335</name>
</gene>
<dbReference type="EMBL" id="JAJLJH010000008">
    <property type="protein sequence ID" value="MCK9688258.1"/>
    <property type="molecule type" value="Genomic_DNA"/>
</dbReference>
<accession>A0A9X1YNW9</accession>
<name>A0A9X1YNW9_9BURK</name>
<dbReference type="RefSeq" id="WP_275684306.1">
    <property type="nucleotide sequence ID" value="NZ_JAJLJH010000008.1"/>
</dbReference>
<reference evidence="1" key="1">
    <citation type="submission" date="2021-11" db="EMBL/GenBank/DDBJ databases">
        <title>BS-T2-15 a new species belonging to the Comamonadaceae family isolated from the soil of a French oak forest.</title>
        <authorList>
            <person name="Mieszkin S."/>
            <person name="Alain K."/>
        </authorList>
    </citation>
    <scope>NUCLEOTIDE SEQUENCE</scope>
    <source>
        <strain evidence="1">BS-T2-15</strain>
    </source>
</reference>
<dbReference type="Proteomes" id="UP001139353">
    <property type="component" value="Unassembled WGS sequence"/>
</dbReference>
<keyword evidence="2" id="KW-1185">Reference proteome</keyword>